<comment type="function">
    <text evidence="17 18">Catalyzes the last two sequential reactions in the de novo biosynthetic pathway for UDP-N-acetylglucosamine (UDP-GlcNAc). The C-terminal domain catalyzes the transfer of acetyl group from acetyl coenzyme A to glucosamine-1-phosphate (GlcN-1-P) to produce N-acetylglucosamine-1-phosphate (GlcNAc-1-P), which is converted into UDP-GlcNAc by the transfer of uridine 5-monophosphate (from uridine 5-triphosphate), a reaction catalyzed by the N-terminal domain.</text>
</comment>
<feature type="active site" description="Proton acceptor" evidence="18">
    <location>
        <position position="383"/>
    </location>
</feature>
<dbReference type="Pfam" id="PF14602">
    <property type="entry name" value="Hexapep_2"/>
    <property type="match status" value="1"/>
</dbReference>
<dbReference type="HAMAP" id="MF_01631">
    <property type="entry name" value="GlmU"/>
    <property type="match status" value="1"/>
</dbReference>
<dbReference type="CDD" id="cd02540">
    <property type="entry name" value="GT2_GlmU_N_bac"/>
    <property type="match status" value="1"/>
</dbReference>
<reference evidence="20 21" key="1">
    <citation type="submission" date="2020-01" db="EMBL/GenBank/DDBJ databases">
        <title>Sphingomonas sp. C33 whole genome sequece.</title>
        <authorList>
            <person name="Park C."/>
        </authorList>
    </citation>
    <scope>NUCLEOTIDE SEQUENCE [LARGE SCALE GENOMIC DNA]</scope>
    <source>
        <strain evidence="20 21">C33</strain>
    </source>
</reference>
<dbReference type="InterPro" id="IPR050065">
    <property type="entry name" value="GlmU-like"/>
</dbReference>
<feature type="binding site" evidence="18">
    <location>
        <position position="386"/>
    </location>
    <ligand>
        <name>UDP-N-acetyl-alpha-D-glucosamine</name>
        <dbReference type="ChEBI" id="CHEBI:57705"/>
    </ligand>
</feature>
<dbReference type="GO" id="GO:0000287">
    <property type="term" value="F:magnesium ion binding"/>
    <property type="evidence" value="ECO:0007669"/>
    <property type="project" value="UniProtKB-UniRule"/>
</dbReference>
<comment type="pathway">
    <text evidence="18">Bacterial outer membrane biogenesis; LPS lipid A biosynthesis.</text>
</comment>
<accession>A0A7Z2NVH0</accession>
<dbReference type="InterPro" id="IPR038009">
    <property type="entry name" value="GlmU_C_LbH"/>
</dbReference>
<keyword evidence="12 18" id="KW-0511">Multifunctional enzyme</keyword>
<comment type="catalytic activity">
    <reaction evidence="15 18">
        <text>alpha-D-glucosamine 1-phosphate + acetyl-CoA = N-acetyl-alpha-D-glucosamine 1-phosphate + CoA + H(+)</text>
        <dbReference type="Rhea" id="RHEA:13725"/>
        <dbReference type="ChEBI" id="CHEBI:15378"/>
        <dbReference type="ChEBI" id="CHEBI:57287"/>
        <dbReference type="ChEBI" id="CHEBI:57288"/>
        <dbReference type="ChEBI" id="CHEBI:57776"/>
        <dbReference type="ChEBI" id="CHEBI:58516"/>
        <dbReference type="EC" id="2.3.1.157"/>
    </reaction>
</comment>
<dbReference type="EC" id="2.3.1.157" evidence="18"/>
<dbReference type="SUPFAM" id="SSF53448">
    <property type="entry name" value="Nucleotide-diphospho-sugar transferases"/>
    <property type="match status" value="1"/>
</dbReference>
<dbReference type="AlphaFoldDB" id="A0A7Z2NVH0"/>
<evidence type="ECO:0000313" key="20">
    <source>
        <dbReference type="EMBL" id="QHL90302.1"/>
    </source>
</evidence>
<keyword evidence="11 18" id="KW-0573">Peptidoglycan synthesis</keyword>
<feature type="binding site" evidence="18">
    <location>
        <position position="177"/>
    </location>
    <ligand>
        <name>UDP-N-acetyl-alpha-D-glucosamine</name>
        <dbReference type="ChEBI" id="CHEBI:57705"/>
    </ligand>
</feature>
<keyword evidence="14 18" id="KW-0961">Cell wall biogenesis/degradation</keyword>
<feature type="binding site" evidence="18">
    <location>
        <position position="58"/>
    </location>
    <ligand>
        <name>UDP-N-acetyl-alpha-D-glucosamine</name>
        <dbReference type="ChEBI" id="CHEBI:57705"/>
    </ligand>
</feature>
<keyword evidence="21" id="KW-1185">Reference proteome</keyword>
<dbReference type="GO" id="GO:0016020">
    <property type="term" value="C:membrane"/>
    <property type="evidence" value="ECO:0007669"/>
    <property type="project" value="GOC"/>
</dbReference>
<evidence type="ECO:0000256" key="17">
    <source>
        <dbReference type="ARBA" id="ARBA00049628"/>
    </source>
</evidence>
<name>A0A7Z2NVH0_9SPHN</name>
<feature type="binding site" evidence="18">
    <location>
        <begin position="406"/>
        <end position="407"/>
    </location>
    <ligand>
        <name>acetyl-CoA</name>
        <dbReference type="ChEBI" id="CHEBI:57288"/>
    </ligand>
</feature>
<dbReference type="GO" id="GO:0071555">
    <property type="term" value="P:cell wall organization"/>
    <property type="evidence" value="ECO:0007669"/>
    <property type="project" value="UniProtKB-KW"/>
</dbReference>
<evidence type="ECO:0000313" key="21">
    <source>
        <dbReference type="Proteomes" id="UP000464468"/>
    </source>
</evidence>
<feature type="binding site" evidence="18">
    <location>
        <position position="443"/>
    </location>
    <ligand>
        <name>acetyl-CoA</name>
        <dbReference type="ChEBI" id="CHEBI:57288"/>
    </ligand>
</feature>
<evidence type="ECO:0000256" key="7">
    <source>
        <dbReference type="ARBA" id="ARBA00022723"/>
    </source>
</evidence>
<evidence type="ECO:0000256" key="18">
    <source>
        <dbReference type="HAMAP-Rule" id="MF_01631"/>
    </source>
</evidence>
<dbReference type="NCBIfam" id="TIGR01173">
    <property type="entry name" value="glmU"/>
    <property type="match status" value="1"/>
</dbReference>
<feature type="binding site" evidence="18">
    <location>
        <position position="192"/>
    </location>
    <ligand>
        <name>UDP-N-acetyl-alpha-D-glucosamine</name>
        <dbReference type="ChEBI" id="CHEBI:57705"/>
    </ligand>
</feature>
<keyword evidence="6 18" id="KW-0548">Nucleotidyltransferase</keyword>
<evidence type="ECO:0000256" key="9">
    <source>
        <dbReference type="ARBA" id="ARBA00022842"/>
    </source>
</evidence>
<feature type="binding site" evidence="18">
    <location>
        <position position="353"/>
    </location>
    <ligand>
        <name>UDP-N-acetyl-alpha-D-glucosamine</name>
        <dbReference type="ChEBI" id="CHEBI:57705"/>
    </ligand>
</feature>
<feature type="binding site" evidence="18">
    <location>
        <position position="460"/>
    </location>
    <ligand>
        <name>acetyl-CoA</name>
        <dbReference type="ChEBI" id="CHEBI:57288"/>
    </ligand>
</feature>
<protein>
    <recommendedName>
        <fullName evidence="18">Bifunctional protein GlmU</fullName>
    </recommendedName>
    <domain>
        <recommendedName>
            <fullName evidence="18">UDP-N-acetylglucosamine pyrophosphorylase</fullName>
            <ecNumber evidence="18">2.7.7.23</ecNumber>
        </recommendedName>
        <alternativeName>
            <fullName evidence="18">N-acetylglucosamine-1-phosphate uridyltransferase</fullName>
        </alternativeName>
    </domain>
    <domain>
        <recommendedName>
            <fullName evidence="18">Glucosamine-1-phosphate N-acetyltransferase</fullName>
            <ecNumber evidence="18">2.3.1.157</ecNumber>
        </recommendedName>
    </domain>
</protein>
<dbReference type="Pfam" id="PF00132">
    <property type="entry name" value="Hexapep"/>
    <property type="match status" value="1"/>
</dbReference>
<evidence type="ECO:0000256" key="4">
    <source>
        <dbReference type="ARBA" id="ARBA00022490"/>
    </source>
</evidence>
<dbReference type="Gene3D" id="3.90.550.10">
    <property type="entry name" value="Spore Coat Polysaccharide Biosynthesis Protein SpsA, Chain A"/>
    <property type="match status" value="1"/>
</dbReference>
<dbReference type="CDD" id="cd03353">
    <property type="entry name" value="LbH_GlmU_C"/>
    <property type="match status" value="1"/>
</dbReference>
<dbReference type="PANTHER" id="PTHR43584:SF3">
    <property type="entry name" value="BIFUNCTIONAL PROTEIN GLMU"/>
    <property type="match status" value="1"/>
</dbReference>
<dbReference type="InterPro" id="IPR011004">
    <property type="entry name" value="Trimer_LpxA-like_sf"/>
</dbReference>
<feature type="region of interest" description="Pyrophosphorylase" evidence="18">
    <location>
        <begin position="1"/>
        <end position="266"/>
    </location>
</feature>
<comment type="subcellular location">
    <subcellularLocation>
        <location evidence="1 18">Cytoplasm</location>
    </subcellularLocation>
</comment>
<feature type="binding site" evidence="18">
    <location>
        <position position="207"/>
    </location>
    <ligand>
        <name>UDP-N-acetyl-alpha-D-glucosamine</name>
        <dbReference type="ChEBI" id="CHEBI:57705"/>
    </ligand>
</feature>
<dbReference type="Gene3D" id="2.160.10.10">
    <property type="entry name" value="Hexapeptide repeat proteins"/>
    <property type="match status" value="1"/>
</dbReference>
<dbReference type="KEGG" id="schy:GVO57_04925"/>
<comment type="similarity">
    <text evidence="3 18">In the N-terminal section; belongs to the N-acetylglucosamine-1-phosphate uridyltransferase family.</text>
</comment>
<keyword evidence="4 18" id="KW-0963">Cytoplasm</keyword>
<comment type="subunit">
    <text evidence="18">Homotrimer.</text>
</comment>
<feature type="region of interest" description="N-acetyltransferase" evidence="18">
    <location>
        <begin position="288"/>
        <end position="483"/>
    </location>
</feature>
<keyword evidence="9 18" id="KW-0460">Magnesium</keyword>
<dbReference type="UniPathway" id="UPA00113">
    <property type="reaction ID" value="UER00532"/>
</dbReference>
<dbReference type="EC" id="2.7.7.23" evidence="18"/>
<feature type="binding site" evidence="18">
    <location>
        <position position="109"/>
    </location>
    <ligand>
        <name>UDP-N-acetyl-alpha-D-glucosamine</name>
        <dbReference type="ChEBI" id="CHEBI:57705"/>
    </ligand>
</feature>
<comment type="pathway">
    <text evidence="18">Nucleotide-sugar biosynthesis; UDP-N-acetyl-alpha-D-glucosamine biosynthesis; UDP-N-acetyl-alpha-D-glucosamine from N-acetyl-alpha-D-glucosamine 1-phosphate: step 1/1.</text>
</comment>
<comment type="cofactor">
    <cofactor evidence="18">
        <name>Mg(2+)</name>
        <dbReference type="ChEBI" id="CHEBI:18420"/>
    </cofactor>
    <text evidence="18">Binds 1 Mg(2+) ion per subunit.</text>
</comment>
<evidence type="ECO:0000256" key="12">
    <source>
        <dbReference type="ARBA" id="ARBA00023268"/>
    </source>
</evidence>
<dbReference type="InterPro" id="IPR005882">
    <property type="entry name" value="Bifunctional_GlmU"/>
</dbReference>
<dbReference type="InterPro" id="IPR001451">
    <property type="entry name" value="Hexapep"/>
</dbReference>
<dbReference type="Pfam" id="PF12804">
    <property type="entry name" value="NTP_transf_3"/>
    <property type="match status" value="1"/>
</dbReference>
<dbReference type="Proteomes" id="UP000464468">
    <property type="component" value="Chromosome"/>
</dbReference>
<evidence type="ECO:0000256" key="5">
    <source>
        <dbReference type="ARBA" id="ARBA00022679"/>
    </source>
</evidence>
<evidence type="ECO:0000256" key="10">
    <source>
        <dbReference type="ARBA" id="ARBA00022960"/>
    </source>
</evidence>
<feature type="binding site" evidence="18">
    <location>
        <begin position="114"/>
        <end position="115"/>
    </location>
    <ligand>
        <name>UDP-N-acetyl-alpha-D-glucosamine</name>
        <dbReference type="ChEBI" id="CHEBI:57705"/>
    </ligand>
</feature>
<feature type="region of interest" description="Linker" evidence="18">
    <location>
        <begin position="267"/>
        <end position="287"/>
    </location>
</feature>
<keyword evidence="7 18" id="KW-0479">Metal-binding</keyword>
<feature type="binding site" evidence="18">
    <location>
        <position position="264"/>
    </location>
    <ligand>
        <name>UDP-N-acetyl-alpha-D-glucosamine</name>
        <dbReference type="ChEBI" id="CHEBI:57705"/>
    </ligand>
</feature>
<dbReference type="GO" id="GO:0006048">
    <property type="term" value="P:UDP-N-acetylglucosamine biosynthetic process"/>
    <property type="evidence" value="ECO:0007669"/>
    <property type="project" value="UniProtKB-UniPathway"/>
</dbReference>
<keyword evidence="8 18" id="KW-0677">Repeat</keyword>
<dbReference type="SUPFAM" id="SSF51161">
    <property type="entry name" value="Trimeric LpxA-like enzymes"/>
    <property type="match status" value="1"/>
</dbReference>
<dbReference type="PROSITE" id="PS00101">
    <property type="entry name" value="HEXAPEP_TRANSFERASES"/>
    <property type="match status" value="1"/>
</dbReference>
<keyword evidence="10 18" id="KW-0133">Cell shape</keyword>
<feature type="binding site" evidence="18">
    <location>
        <begin position="137"/>
        <end position="139"/>
    </location>
    <ligand>
        <name>UDP-N-acetyl-alpha-D-glucosamine</name>
        <dbReference type="ChEBI" id="CHEBI:57705"/>
    </ligand>
</feature>
<proteinExistence type="inferred from homology"/>
<dbReference type="GO" id="GO:0003977">
    <property type="term" value="F:UDP-N-acetylglucosamine diphosphorylase activity"/>
    <property type="evidence" value="ECO:0007669"/>
    <property type="project" value="UniProtKB-UniRule"/>
</dbReference>
<feature type="binding site" evidence="18">
    <location>
        <position position="264"/>
    </location>
    <ligand>
        <name>Mg(2+)</name>
        <dbReference type="ChEBI" id="CHEBI:18420"/>
    </ligand>
</feature>
<dbReference type="GO" id="GO:0008360">
    <property type="term" value="P:regulation of cell shape"/>
    <property type="evidence" value="ECO:0007669"/>
    <property type="project" value="UniProtKB-KW"/>
</dbReference>
<feature type="binding site" evidence="18">
    <location>
        <begin position="44"/>
        <end position="47"/>
    </location>
    <ligand>
        <name>UDP-N-acetyl-alpha-D-glucosamine</name>
        <dbReference type="ChEBI" id="CHEBI:57705"/>
    </ligand>
</feature>
<feature type="binding site" evidence="18">
    <location>
        <position position="139"/>
    </location>
    <ligand>
        <name>Mg(2+)</name>
        <dbReference type="ChEBI" id="CHEBI:18420"/>
    </ligand>
</feature>
<evidence type="ECO:0000256" key="16">
    <source>
        <dbReference type="ARBA" id="ARBA00048493"/>
    </source>
</evidence>
<feature type="binding site" evidence="18">
    <location>
        <position position="397"/>
    </location>
    <ligand>
        <name>UDP-N-acetyl-alpha-D-glucosamine</name>
        <dbReference type="ChEBI" id="CHEBI:57705"/>
    </ligand>
</feature>
<gene>
    <name evidence="18 20" type="primary">glmU</name>
    <name evidence="20" type="ORF">GVO57_04925</name>
</gene>
<evidence type="ECO:0000256" key="1">
    <source>
        <dbReference type="ARBA" id="ARBA00004496"/>
    </source>
</evidence>
<feature type="binding site" evidence="18">
    <location>
        <position position="400"/>
    </location>
    <ligand>
        <name>acetyl-CoA</name>
        <dbReference type="ChEBI" id="CHEBI:57288"/>
    </ligand>
</feature>
<feature type="binding site" evidence="18">
    <location>
        <position position="425"/>
    </location>
    <ligand>
        <name>acetyl-CoA</name>
        <dbReference type="ChEBI" id="CHEBI:57288"/>
    </ligand>
</feature>
<dbReference type="GO" id="GO:0005737">
    <property type="term" value="C:cytoplasm"/>
    <property type="evidence" value="ECO:0007669"/>
    <property type="project" value="UniProtKB-SubCell"/>
</dbReference>
<keyword evidence="13 18" id="KW-0012">Acyltransferase</keyword>
<dbReference type="GO" id="GO:0019134">
    <property type="term" value="F:glucosamine-1-phosphate N-acetyltransferase activity"/>
    <property type="evidence" value="ECO:0007669"/>
    <property type="project" value="UniProtKB-UniRule"/>
</dbReference>
<dbReference type="InterPro" id="IPR029044">
    <property type="entry name" value="Nucleotide-diphossugar_trans"/>
</dbReference>
<comment type="pathway">
    <text evidence="18">Nucleotide-sugar biosynthesis; UDP-N-acetyl-alpha-D-glucosamine biosynthesis; N-acetyl-alpha-D-glucosamine 1-phosphate from alpha-D-glucosamine 6-phosphate (route II): step 2/2.</text>
</comment>
<dbReference type="InterPro" id="IPR025877">
    <property type="entry name" value="MobA-like_NTP_Trfase"/>
</dbReference>
<dbReference type="EMBL" id="CP047895">
    <property type="protein sequence ID" value="QHL90302.1"/>
    <property type="molecule type" value="Genomic_DNA"/>
</dbReference>
<dbReference type="GO" id="GO:0000902">
    <property type="term" value="P:cell morphogenesis"/>
    <property type="evidence" value="ECO:0007669"/>
    <property type="project" value="UniProtKB-UniRule"/>
</dbReference>
<dbReference type="InterPro" id="IPR018357">
    <property type="entry name" value="Hexapep_transf_CS"/>
</dbReference>
<comment type="catalytic activity">
    <reaction evidence="16 18">
        <text>N-acetyl-alpha-D-glucosamine 1-phosphate + UTP + H(+) = UDP-N-acetyl-alpha-D-glucosamine + diphosphate</text>
        <dbReference type="Rhea" id="RHEA:13509"/>
        <dbReference type="ChEBI" id="CHEBI:15378"/>
        <dbReference type="ChEBI" id="CHEBI:33019"/>
        <dbReference type="ChEBI" id="CHEBI:46398"/>
        <dbReference type="ChEBI" id="CHEBI:57705"/>
        <dbReference type="ChEBI" id="CHEBI:57776"/>
        <dbReference type="EC" id="2.7.7.23"/>
    </reaction>
</comment>
<evidence type="ECO:0000256" key="6">
    <source>
        <dbReference type="ARBA" id="ARBA00022695"/>
    </source>
</evidence>
<dbReference type="UniPathway" id="UPA00973"/>
<feature type="domain" description="MobA-like NTP transferase" evidence="19">
    <location>
        <begin position="41"/>
        <end position="165"/>
    </location>
</feature>
<evidence type="ECO:0000256" key="2">
    <source>
        <dbReference type="ARBA" id="ARBA00007707"/>
    </source>
</evidence>
<evidence type="ECO:0000259" key="19">
    <source>
        <dbReference type="Pfam" id="PF12804"/>
    </source>
</evidence>
<evidence type="ECO:0000256" key="11">
    <source>
        <dbReference type="ARBA" id="ARBA00022984"/>
    </source>
</evidence>
<organism evidence="20 21">
    <name type="scientific">Sphingomonas changnyeongensis</name>
    <dbReference type="NCBI Taxonomy" id="2698679"/>
    <lineage>
        <taxon>Bacteria</taxon>
        <taxon>Pseudomonadati</taxon>
        <taxon>Pseudomonadota</taxon>
        <taxon>Alphaproteobacteria</taxon>
        <taxon>Sphingomonadales</taxon>
        <taxon>Sphingomonadaceae</taxon>
        <taxon>Sphingomonas</taxon>
    </lineage>
</organism>
<dbReference type="PANTHER" id="PTHR43584">
    <property type="entry name" value="NUCLEOTIDYL TRANSFERASE"/>
    <property type="match status" value="1"/>
</dbReference>
<evidence type="ECO:0000256" key="8">
    <source>
        <dbReference type="ARBA" id="ARBA00022737"/>
    </source>
</evidence>
<dbReference type="GO" id="GO:0009252">
    <property type="term" value="P:peptidoglycan biosynthetic process"/>
    <property type="evidence" value="ECO:0007669"/>
    <property type="project" value="UniProtKB-UniRule"/>
</dbReference>
<evidence type="ECO:0000256" key="14">
    <source>
        <dbReference type="ARBA" id="ARBA00023316"/>
    </source>
</evidence>
<evidence type="ECO:0000256" key="3">
    <source>
        <dbReference type="ARBA" id="ARBA00007947"/>
    </source>
</evidence>
<comment type="similarity">
    <text evidence="2 18">In the C-terminal section; belongs to the transferase hexapeptide repeat family.</text>
</comment>
<keyword evidence="5 18" id="KW-0808">Transferase</keyword>
<dbReference type="NCBIfam" id="NF010933">
    <property type="entry name" value="PRK14353.1"/>
    <property type="match status" value="1"/>
</dbReference>
<evidence type="ECO:0000256" key="13">
    <source>
        <dbReference type="ARBA" id="ARBA00023315"/>
    </source>
</evidence>
<feature type="binding site" evidence="18">
    <location>
        <position position="371"/>
    </location>
    <ligand>
        <name>UDP-N-acetyl-alpha-D-glucosamine</name>
        <dbReference type="ChEBI" id="CHEBI:57705"/>
    </ligand>
</feature>
<dbReference type="GO" id="GO:0009245">
    <property type="term" value="P:lipid A biosynthetic process"/>
    <property type="evidence" value="ECO:0007669"/>
    <property type="project" value="UniProtKB-UniRule"/>
</dbReference>
<sequence>MGSPCWAGCRAIGPVPIAAPCPAPARHGKRGRVTQPANLAAIVLAAGKGTRMKSALHKVLHPLAGRPMLMHLLDSLAALGPARVVTVVGSGRDQLERALAGRDVSLAVQEPQLGTGHAVQQAEAALAGFDGTVLILYGDAPLVSSATMARLAARLDADDRPAVAVLGFRPADPGAYGRIIATPDGRIEKMVEHKDASPAERAVTLCNSGLMAVRAADLFALLARVGNDNAAGEYYLPDIVMLATADGRACAVIETDADEVAGVNSRGELAAMEARWQQARRARAMADGVTLVAPETVWFSHDTQLGRDVVIEPHVVFGTGVEVADGAVIRAFSHLEGASVGPGAEIGPYARLRPGTVLGRGVKIGNFVEVKKARLGDGAKANHLSYLGDAEIGAGANVGAGTITCNYDGFLKHRTQIGAGAFIGSNSALVAPVAIGDGAIVAAGSVVTADVPADALALGRAGQTVKPGWAARFRTMMAARRAS</sequence>
<evidence type="ECO:0000256" key="15">
    <source>
        <dbReference type="ARBA" id="ARBA00048247"/>
    </source>
</evidence>